<evidence type="ECO:0000256" key="2">
    <source>
        <dbReference type="ARBA" id="ARBA00022723"/>
    </source>
</evidence>
<feature type="domain" description="4Fe-4S ferredoxin-type" evidence="5">
    <location>
        <begin position="315"/>
        <end position="345"/>
    </location>
</feature>
<evidence type="ECO:0000256" key="3">
    <source>
        <dbReference type="ARBA" id="ARBA00023004"/>
    </source>
</evidence>
<dbReference type="AlphaFoldDB" id="W9DW34"/>
<dbReference type="InterPro" id="IPR050572">
    <property type="entry name" value="Fe-S_Ferredoxin"/>
</dbReference>
<organism evidence="6 7">
    <name type="scientific">Methanolobus tindarius DSM 2278</name>
    <dbReference type="NCBI Taxonomy" id="1090322"/>
    <lineage>
        <taxon>Archaea</taxon>
        <taxon>Methanobacteriati</taxon>
        <taxon>Methanobacteriota</taxon>
        <taxon>Stenosarchaea group</taxon>
        <taxon>Methanomicrobia</taxon>
        <taxon>Methanosarcinales</taxon>
        <taxon>Methanosarcinaceae</taxon>
        <taxon>Methanolobus</taxon>
    </lineage>
</organism>
<gene>
    <name evidence="6" type="ORF">MettiDRAFT_1053</name>
</gene>
<name>W9DW34_METTI</name>
<evidence type="ECO:0000259" key="5">
    <source>
        <dbReference type="PROSITE" id="PS51379"/>
    </source>
</evidence>
<dbReference type="Gene3D" id="3.30.70.20">
    <property type="match status" value="1"/>
</dbReference>
<reference evidence="6 7" key="1">
    <citation type="submission" date="2013-08" db="EMBL/GenBank/DDBJ databases">
        <authorList>
            <consortium name="DOE Joint Genome Institute"/>
            <person name="Eisen J."/>
            <person name="Huntemann M."/>
            <person name="Han J."/>
            <person name="Chen A."/>
            <person name="Kyrpides N."/>
            <person name="Mavromatis K."/>
            <person name="Markowitz V."/>
            <person name="Palaniappan K."/>
            <person name="Ivanova N."/>
            <person name="Schaumberg A."/>
            <person name="Pati A."/>
            <person name="Liolios K."/>
            <person name="Nordberg H.P."/>
            <person name="Cantor M.N."/>
            <person name="Hua S.X."/>
            <person name="Woyke T."/>
        </authorList>
    </citation>
    <scope>NUCLEOTIDE SEQUENCE [LARGE SCALE GENOMIC DNA]</scope>
    <source>
        <strain evidence="6 7">DSM 2278</strain>
    </source>
</reference>
<dbReference type="InterPro" id="IPR002708">
    <property type="entry name" value="HcyBio"/>
</dbReference>
<keyword evidence="2" id="KW-0479">Metal-binding</keyword>
<dbReference type="SUPFAM" id="SSF54862">
    <property type="entry name" value="4Fe-4S ferredoxins"/>
    <property type="match status" value="1"/>
</dbReference>
<evidence type="ECO:0000313" key="6">
    <source>
        <dbReference type="EMBL" id="ETA67626.1"/>
    </source>
</evidence>
<dbReference type="Pfam" id="PF01837">
    <property type="entry name" value="HcyBio"/>
    <property type="match status" value="1"/>
</dbReference>
<dbReference type="GO" id="GO:0016491">
    <property type="term" value="F:oxidoreductase activity"/>
    <property type="evidence" value="ECO:0007669"/>
    <property type="project" value="UniProtKB-ARBA"/>
</dbReference>
<evidence type="ECO:0000313" key="7">
    <source>
        <dbReference type="Proteomes" id="UP000019483"/>
    </source>
</evidence>
<keyword evidence="1" id="KW-0004">4Fe-4S</keyword>
<dbReference type="PROSITE" id="PS51379">
    <property type="entry name" value="4FE4S_FER_2"/>
    <property type="match status" value="2"/>
</dbReference>
<dbReference type="PANTHER" id="PTHR43687:SF3">
    <property type="entry name" value="4FE-4S FERREDOXIN-TYPE DOMAIN-CONTAINING PROTEIN"/>
    <property type="match status" value="1"/>
</dbReference>
<dbReference type="NCBIfam" id="TIGR03287">
    <property type="entry name" value="methan_mark_16"/>
    <property type="match status" value="1"/>
</dbReference>
<dbReference type="GO" id="GO:0051539">
    <property type="term" value="F:4 iron, 4 sulfur cluster binding"/>
    <property type="evidence" value="ECO:0007669"/>
    <property type="project" value="UniProtKB-KW"/>
</dbReference>
<sequence length="428" mass="46658">MGRSVAEIREKLENKEAVVMTAQEISELVDKGEDVSSMDVDVVTTATRAIMSGTYAVLSFPVNSPVCFKRASKVLLNGVPAHVGPCPNESLGIVDAIVFGTAHSVLKHNYGAGHLFRELVEGKEVNVSVVTNEEETIESQVKLVDMPFAKLYATRHAFKNYAAFVNGSDKPVNTIFHATQFSPDMHSATLSGCGEINPVQNDPKMETIGIGTRVLMNGAEGFVIGEGTRSSPAKPNLTGVADMHKMDAALMGGFKTSAGPECIASWAIAIPVTSQSVLDAALQTDSDIPMVVNDVDKRVMIGSSTYADAWKNTDRAINFNPDACLDCEVCKPIRDCPMEAIQRKDDRMMLNRYQCFNCGFCSTVCPGGVFTAELGTLHFELEGQHKDVPIVLRQSDRKRAEELAEKLKEKILSGEFKLNEMVERIYPQ</sequence>
<feature type="domain" description="4Fe-4S ferredoxin-type" evidence="5">
    <location>
        <begin position="346"/>
        <end position="375"/>
    </location>
</feature>
<keyword evidence="3" id="KW-0408">Iron</keyword>
<dbReference type="STRING" id="1090322.MettiDRAFT_1053"/>
<dbReference type="EMBL" id="AZAJ01000001">
    <property type="protein sequence ID" value="ETA67626.1"/>
    <property type="molecule type" value="Genomic_DNA"/>
</dbReference>
<keyword evidence="7" id="KW-1185">Reference proteome</keyword>
<proteinExistence type="predicted"/>
<evidence type="ECO:0000256" key="4">
    <source>
        <dbReference type="ARBA" id="ARBA00023014"/>
    </source>
</evidence>
<comment type="caution">
    <text evidence="6">The sequence shown here is derived from an EMBL/GenBank/DDBJ whole genome shotgun (WGS) entry which is preliminary data.</text>
</comment>
<dbReference type="PROSITE" id="PS00198">
    <property type="entry name" value="4FE4S_FER_1"/>
    <property type="match status" value="1"/>
</dbReference>
<dbReference type="InterPro" id="IPR017896">
    <property type="entry name" value="4Fe4S_Fe-S-bd"/>
</dbReference>
<evidence type="ECO:0000256" key="1">
    <source>
        <dbReference type="ARBA" id="ARBA00022485"/>
    </source>
</evidence>
<dbReference type="GO" id="GO:0046872">
    <property type="term" value="F:metal ion binding"/>
    <property type="evidence" value="ECO:0007669"/>
    <property type="project" value="UniProtKB-KW"/>
</dbReference>
<dbReference type="PANTHER" id="PTHR43687">
    <property type="entry name" value="ADENYLYLSULFATE REDUCTASE, BETA SUBUNIT"/>
    <property type="match status" value="1"/>
</dbReference>
<dbReference type="InterPro" id="IPR017900">
    <property type="entry name" value="4Fe4S_Fe_S_CS"/>
</dbReference>
<keyword evidence="4" id="KW-0411">Iron-sulfur</keyword>
<protein>
    <submittedName>
        <fullName evidence="6">Putative methanogenesis marker 16 metalloprotein</fullName>
    </submittedName>
</protein>
<accession>W9DW34</accession>
<dbReference type="InterPro" id="IPR017677">
    <property type="entry name" value="Methan_mark_16"/>
</dbReference>
<dbReference type="RefSeq" id="WP_023844762.1">
    <property type="nucleotide sequence ID" value="NZ_AZAJ01000001.1"/>
</dbReference>
<dbReference type="Proteomes" id="UP000019483">
    <property type="component" value="Unassembled WGS sequence"/>
</dbReference>